<dbReference type="RefSeq" id="WP_110072985.1">
    <property type="nucleotide sequence ID" value="NZ_CM009896.1"/>
</dbReference>
<feature type="coiled-coil region" evidence="1">
    <location>
        <begin position="5"/>
        <end position="32"/>
    </location>
</feature>
<dbReference type="EMBL" id="NXNG01000001">
    <property type="protein sequence ID" value="PWT27554.1"/>
    <property type="molecule type" value="Genomic_DNA"/>
</dbReference>
<proteinExistence type="predicted"/>
<dbReference type="AlphaFoldDB" id="A0A317G0F6"/>
<protein>
    <submittedName>
        <fullName evidence="2">Resolvase</fullName>
    </submittedName>
</protein>
<dbReference type="Proteomes" id="UP000245488">
    <property type="component" value="Chromosome"/>
</dbReference>
<evidence type="ECO:0000313" key="3">
    <source>
        <dbReference type="Proteomes" id="UP000245488"/>
    </source>
</evidence>
<evidence type="ECO:0000313" key="2">
    <source>
        <dbReference type="EMBL" id="PWT27554.1"/>
    </source>
</evidence>
<reference evidence="2 3" key="1">
    <citation type="submission" date="2017-09" db="EMBL/GenBank/DDBJ databases">
        <title>High-quality draft genome sequence of Butyrivibrio fibrisolvens INBov1, isolated from cow rumen.</title>
        <authorList>
            <person name="Rodriguez Hernaez J."/>
            <person name="Rivarola M."/>
            <person name="Paniego N."/>
            <person name="Cravero S."/>
            <person name="Ceron Cucchi M."/>
            <person name="Martinez M.C."/>
        </authorList>
    </citation>
    <scope>NUCLEOTIDE SEQUENCE [LARGE SCALE GENOMIC DNA]</scope>
    <source>
        <strain evidence="2 3">INBov1</strain>
    </source>
</reference>
<gene>
    <name evidence="2" type="ORF">CPT75_10845</name>
</gene>
<comment type="caution">
    <text evidence="2">The sequence shown here is derived from an EMBL/GenBank/DDBJ whole genome shotgun (WGS) entry which is preliminary data.</text>
</comment>
<name>A0A317G0F6_BUTFI</name>
<keyword evidence="3" id="KW-1185">Reference proteome</keyword>
<sequence>MAMTLEDALKRISELEEENEKLREELEFYKSKKFAGRQKHDEHWMKSYNDFVIQYENGLTITEIVNQGAISRRTAYRYKAYYDGLKQMNGITEEDKKESNVKVGKRK</sequence>
<keyword evidence="1" id="KW-0175">Coiled coil</keyword>
<organism evidence="2 3">
    <name type="scientific">Butyrivibrio fibrisolvens</name>
    <dbReference type="NCBI Taxonomy" id="831"/>
    <lineage>
        <taxon>Bacteria</taxon>
        <taxon>Bacillati</taxon>
        <taxon>Bacillota</taxon>
        <taxon>Clostridia</taxon>
        <taxon>Lachnospirales</taxon>
        <taxon>Lachnospiraceae</taxon>
        <taxon>Butyrivibrio</taxon>
    </lineage>
</organism>
<evidence type="ECO:0000256" key="1">
    <source>
        <dbReference type="SAM" id="Coils"/>
    </source>
</evidence>
<accession>A0A317G0F6</accession>